<sequence>MQIAYNSNLHNASYFMRPLTTVCNNYALYQVDSNLKATSDIMVFMTLAGQLLFNHNLSSLWRCTGMVGPSFATE</sequence>
<dbReference type="Proteomes" id="UP000799421">
    <property type="component" value="Unassembled WGS sequence"/>
</dbReference>
<dbReference type="EMBL" id="MU006052">
    <property type="protein sequence ID" value="KAF2857295.1"/>
    <property type="molecule type" value="Genomic_DNA"/>
</dbReference>
<accession>A0A6A7BRA7</accession>
<dbReference type="AlphaFoldDB" id="A0A6A7BRA7"/>
<reference evidence="1" key="1">
    <citation type="journal article" date="2020" name="Stud. Mycol.">
        <title>101 Dothideomycetes genomes: a test case for predicting lifestyles and emergence of pathogens.</title>
        <authorList>
            <person name="Haridas S."/>
            <person name="Albert R."/>
            <person name="Binder M."/>
            <person name="Bloem J."/>
            <person name="Labutti K."/>
            <person name="Salamov A."/>
            <person name="Andreopoulos B."/>
            <person name="Baker S."/>
            <person name="Barry K."/>
            <person name="Bills G."/>
            <person name="Bluhm B."/>
            <person name="Cannon C."/>
            <person name="Castanera R."/>
            <person name="Culley D."/>
            <person name="Daum C."/>
            <person name="Ezra D."/>
            <person name="Gonzalez J."/>
            <person name="Henrissat B."/>
            <person name="Kuo A."/>
            <person name="Liang C."/>
            <person name="Lipzen A."/>
            <person name="Lutzoni F."/>
            <person name="Magnuson J."/>
            <person name="Mondo S."/>
            <person name="Nolan M."/>
            <person name="Ohm R."/>
            <person name="Pangilinan J."/>
            <person name="Park H.-J."/>
            <person name="Ramirez L."/>
            <person name="Alfaro M."/>
            <person name="Sun H."/>
            <person name="Tritt A."/>
            <person name="Yoshinaga Y."/>
            <person name="Zwiers L.-H."/>
            <person name="Turgeon B."/>
            <person name="Goodwin S."/>
            <person name="Spatafora J."/>
            <person name="Crous P."/>
            <person name="Grigoriev I."/>
        </authorList>
    </citation>
    <scope>NUCLEOTIDE SEQUENCE</scope>
    <source>
        <strain evidence="1">CBS 480.64</strain>
    </source>
</reference>
<evidence type="ECO:0000313" key="2">
    <source>
        <dbReference type="Proteomes" id="UP000799421"/>
    </source>
</evidence>
<gene>
    <name evidence="1" type="ORF">K470DRAFT_260959</name>
</gene>
<organism evidence="1 2">
    <name type="scientific">Piedraia hortae CBS 480.64</name>
    <dbReference type="NCBI Taxonomy" id="1314780"/>
    <lineage>
        <taxon>Eukaryota</taxon>
        <taxon>Fungi</taxon>
        <taxon>Dikarya</taxon>
        <taxon>Ascomycota</taxon>
        <taxon>Pezizomycotina</taxon>
        <taxon>Dothideomycetes</taxon>
        <taxon>Dothideomycetidae</taxon>
        <taxon>Capnodiales</taxon>
        <taxon>Piedraiaceae</taxon>
        <taxon>Piedraia</taxon>
    </lineage>
</organism>
<evidence type="ECO:0000313" key="1">
    <source>
        <dbReference type="EMBL" id="KAF2857295.1"/>
    </source>
</evidence>
<name>A0A6A7BRA7_9PEZI</name>
<protein>
    <submittedName>
        <fullName evidence="1">Uncharacterized protein</fullName>
    </submittedName>
</protein>
<proteinExistence type="predicted"/>
<keyword evidence="2" id="KW-1185">Reference proteome</keyword>